<sequence length="195" mass="22213">MSQSPKESLEKNNNDDARLDRKYRHSLQPKPVSVPPPTSVRLTQSQRYDSRGKKKTKRLVTLSQIPSIMEADNSEDEIEKGIEMKKRENKVNKRNKTEITNKATFTFENAAFEGNVATKRNSTATIRTNSSRAPSVQSLEVVREQYCCCAKRTKCERILLITVTVLSIIIIVLVIVIIILAKQDDLPDIRSHFKL</sequence>
<feature type="transmembrane region" description="Helical" evidence="2">
    <location>
        <begin position="158"/>
        <end position="181"/>
    </location>
</feature>
<gene>
    <name evidence="3" type="ORF">NQ314_005028</name>
</gene>
<keyword evidence="2" id="KW-0472">Membrane</keyword>
<reference evidence="3" key="1">
    <citation type="journal article" date="2023" name="Insect Mol. Biol.">
        <title>Genome sequencing provides insights into the evolution of gene families encoding plant cell wall-degrading enzymes in longhorned beetles.</title>
        <authorList>
            <person name="Shin N.R."/>
            <person name="Okamura Y."/>
            <person name="Kirsch R."/>
            <person name="Pauchet Y."/>
        </authorList>
    </citation>
    <scope>NUCLEOTIDE SEQUENCE</scope>
    <source>
        <strain evidence="3">RBIC_L_NR</strain>
    </source>
</reference>
<evidence type="ECO:0000256" key="1">
    <source>
        <dbReference type="SAM" id="MobiDB-lite"/>
    </source>
</evidence>
<dbReference type="EMBL" id="JANEYF010001409">
    <property type="protein sequence ID" value="KAJ8964252.1"/>
    <property type="molecule type" value="Genomic_DNA"/>
</dbReference>
<keyword evidence="4" id="KW-1185">Reference proteome</keyword>
<dbReference type="Proteomes" id="UP001162156">
    <property type="component" value="Unassembled WGS sequence"/>
</dbReference>
<evidence type="ECO:0000256" key="2">
    <source>
        <dbReference type="SAM" id="Phobius"/>
    </source>
</evidence>
<proteinExistence type="predicted"/>
<evidence type="ECO:0000313" key="4">
    <source>
        <dbReference type="Proteomes" id="UP001162156"/>
    </source>
</evidence>
<accession>A0AAV8ZJV8</accession>
<protein>
    <submittedName>
        <fullName evidence="3">Uncharacterized protein</fullName>
    </submittedName>
</protein>
<keyword evidence="2" id="KW-1133">Transmembrane helix</keyword>
<evidence type="ECO:0000313" key="3">
    <source>
        <dbReference type="EMBL" id="KAJ8964252.1"/>
    </source>
</evidence>
<name>A0AAV8ZJV8_9CUCU</name>
<organism evidence="3 4">
    <name type="scientific">Rhamnusium bicolor</name>
    <dbReference type="NCBI Taxonomy" id="1586634"/>
    <lineage>
        <taxon>Eukaryota</taxon>
        <taxon>Metazoa</taxon>
        <taxon>Ecdysozoa</taxon>
        <taxon>Arthropoda</taxon>
        <taxon>Hexapoda</taxon>
        <taxon>Insecta</taxon>
        <taxon>Pterygota</taxon>
        <taxon>Neoptera</taxon>
        <taxon>Endopterygota</taxon>
        <taxon>Coleoptera</taxon>
        <taxon>Polyphaga</taxon>
        <taxon>Cucujiformia</taxon>
        <taxon>Chrysomeloidea</taxon>
        <taxon>Cerambycidae</taxon>
        <taxon>Lepturinae</taxon>
        <taxon>Rhagiini</taxon>
        <taxon>Rhamnusium</taxon>
    </lineage>
</organism>
<dbReference type="AlphaFoldDB" id="A0AAV8ZJV8"/>
<keyword evidence="2" id="KW-0812">Transmembrane</keyword>
<feature type="region of interest" description="Disordered" evidence="1">
    <location>
        <begin position="1"/>
        <end position="57"/>
    </location>
</feature>
<comment type="caution">
    <text evidence="3">The sequence shown here is derived from an EMBL/GenBank/DDBJ whole genome shotgun (WGS) entry which is preliminary data.</text>
</comment>
<feature type="compositionally biased region" description="Basic and acidic residues" evidence="1">
    <location>
        <begin position="7"/>
        <end position="20"/>
    </location>
</feature>